<keyword evidence="6" id="KW-0067">ATP-binding</keyword>
<proteinExistence type="predicted"/>
<dbReference type="InterPro" id="IPR011009">
    <property type="entry name" value="Kinase-like_dom_sf"/>
</dbReference>
<dbReference type="GO" id="GO:0005524">
    <property type="term" value="F:ATP binding"/>
    <property type="evidence" value="ECO:0007669"/>
    <property type="project" value="UniProtKB-KW"/>
</dbReference>
<dbReference type="EC" id="2.7.11.1" evidence="1"/>
<dbReference type="PROSITE" id="PS00108">
    <property type="entry name" value="PROTEIN_KINASE_ST"/>
    <property type="match status" value="1"/>
</dbReference>
<evidence type="ECO:0000256" key="1">
    <source>
        <dbReference type="ARBA" id="ARBA00012513"/>
    </source>
</evidence>
<keyword evidence="4" id="KW-0547">Nucleotide-binding</keyword>
<evidence type="ECO:0000256" key="5">
    <source>
        <dbReference type="ARBA" id="ARBA00022777"/>
    </source>
</evidence>
<dbReference type="Proteomes" id="UP000465785">
    <property type="component" value="Plasmid pJCM6399"/>
</dbReference>
<dbReference type="RefSeq" id="WP_163738702.1">
    <property type="nucleotide sequence ID" value="NZ_AP022602.1"/>
</dbReference>
<evidence type="ECO:0000256" key="3">
    <source>
        <dbReference type="ARBA" id="ARBA00022679"/>
    </source>
</evidence>
<keyword evidence="2" id="KW-0723">Serine/threonine-protein kinase</keyword>
<dbReference type="SUPFAM" id="SSF56112">
    <property type="entry name" value="Protein kinase-like (PK-like)"/>
    <property type="match status" value="1"/>
</dbReference>
<dbReference type="CDD" id="cd14014">
    <property type="entry name" value="STKc_PknB_like"/>
    <property type="match status" value="1"/>
</dbReference>
<feature type="region of interest" description="Disordered" evidence="7">
    <location>
        <begin position="389"/>
        <end position="408"/>
    </location>
</feature>
<evidence type="ECO:0000256" key="6">
    <source>
        <dbReference type="ARBA" id="ARBA00022840"/>
    </source>
</evidence>
<feature type="domain" description="Protein kinase" evidence="9">
    <location>
        <begin position="36"/>
        <end position="306"/>
    </location>
</feature>
<keyword evidence="10" id="KW-0614">Plasmid</keyword>
<keyword evidence="11" id="KW-1185">Reference proteome</keyword>
<organism evidence="10 11">
    <name type="scientific">Mycobacterium gallinarum</name>
    <dbReference type="NCBI Taxonomy" id="39689"/>
    <lineage>
        <taxon>Bacteria</taxon>
        <taxon>Bacillati</taxon>
        <taxon>Actinomycetota</taxon>
        <taxon>Actinomycetes</taxon>
        <taxon>Mycobacteriales</taxon>
        <taxon>Mycobacteriaceae</taxon>
        <taxon>Mycobacterium</taxon>
    </lineage>
</organism>
<feature type="transmembrane region" description="Helical" evidence="8">
    <location>
        <begin position="362"/>
        <end position="384"/>
    </location>
</feature>
<protein>
    <recommendedName>
        <fullName evidence="1">non-specific serine/threonine protein kinase</fullName>
        <ecNumber evidence="1">2.7.11.1</ecNumber>
    </recommendedName>
</protein>
<evidence type="ECO:0000313" key="10">
    <source>
        <dbReference type="EMBL" id="BBY96373.1"/>
    </source>
</evidence>
<keyword evidence="3" id="KW-0808">Transferase</keyword>
<dbReference type="EMBL" id="AP022602">
    <property type="protein sequence ID" value="BBY96373.1"/>
    <property type="molecule type" value="Genomic_DNA"/>
</dbReference>
<geneLocation type="plasmid" evidence="10 11">
    <name>pJCM6399</name>
</geneLocation>
<dbReference type="Pfam" id="PF00069">
    <property type="entry name" value="Pkinase"/>
    <property type="match status" value="1"/>
</dbReference>
<dbReference type="SMART" id="SM00220">
    <property type="entry name" value="S_TKc"/>
    <property type="match status" value="1"/>
</dbReference>
<dbReference type="InterPro" id="IPR000719">
    <property type="entry name" value="Prot_kinase_dom"/>
</dbReference>
<keyword evidence="8" id="KW-0812">Transmembrane</keyword>
<evidence type="ECO:0000256" key="2">
    <source>
        <dbReference type="ARBA" id="ARBA00022527"/>
    </source>
</evidence>
<name>A0A9W4B973_9MYCO</name>
<feature type="region of interest" description="Disordered" evidence="7">
    <location>
        <begin position="308"/>
        <end position="331"/>
    </location>
</feature>
<gene>
    <name evidence="10" type="ORF">MGALJ_60420</name>
</gene>
<dbReference type="Gene3D" id="3.30.200.20">
    <property type="entry name" value="Phosphorylase Kinase, domain 1"/>
    <property type="match status" value="1"/>
</dbReference>
<evidence type="ECO:0000256" key="7">
    <source>
        <dbReference type="SAM" id="MobiDB-lite"/>
    </source>
</evidence>
<evidence type="ECO:0000256" key="4">
    <source>
        <dbReference type="ARBA" id="ARBA00022741"/>
    </source>
</evidence>
<sequence>MTGQTASDTPDLTGRANPPIGDAVFMFAVGSLVAGYRIEQVLATGATGTVYLAKNPTLPRRDALKVLSADLSRDEAFRERFVREADIASLLNHPNIVSIHNRGEAENGQLWIAMQYVAGTDAEAALQAGTMTAPRAIRIVGEVAKALDYAHQRNVVHHDVKPGNVLLAHGSHDDEQVLLSDFGVARAAGGPDDPGDDSTLAVTLAYAAPEMITGDTVDGRADIYSLACTLFRLLTGKQPFHSAEGTTALALAHLHQTPPQISDHLPEATRQLDVVMARALAKNPAERFDSAREFAAAAAAAANSLTEGADSSASQGEQARHAITAPSNPLSARPAEIGRSYYEQIRVTPVPRRVPRVQRPIVILWAVFAVVATTAAILWATLLWPASEPDRPSAATSTTPATSSPPSVPAALARLLPPGYPRGACTPLPAASDVTAAVTCGPNTDSGGPTSSTYTLSREPAALRAAFNDTVNRSAAVICPPNIQSPGPWRRNDSPTVVRGTLFCGLQAGNPLVAWTNDEKLLLGVVRADAPGTTLEALYAWWSTHS</sequence>
<dbReference type="GO" id="GO:0080090">
    <property type="term" value="P:regulation of primary metabolic process"/>
    <property type="evidence" value="ECO:0007669"/>
    <property type="project" value="UniProtKB-ARBA"/>
</dbReference>
<reference evidence="10 11" key="1">
    <citation type="journal article" date="2019" name="Emerg. Microbes Infect.">
        <title>Comprehensive subspecies identification of 175 nontuberculous mycobacteria species based on 7547 genomic profiles.</title>
        <authorList>
            <person name="Matsumoto Y."/>
            <person name="Kinjo T."/>
            <person name="Motooka D."/>
            <person name="Nabeya D."/>
            <person name="Jung N."/>
            <person name="Uechi K."/>
            <person name="Horii T."/>
            <person name="Iida T."/>
            <person name="Fujita J."/>
            <person name="Nakamura S."/>
        </authorList>
    </citation>
    <scope>NUCLEOTIDE SEQUENCE [LARGE SCALE GENOMIC DNA]</scope>
    <source>
        <strain evidence="10 11">JCM 6399</strain>
        <plasmid evidence="10">pJCM6399</plasmid>
    </source>
</reference>
<accession>A0A9W4B973</accession>
<evidence type="ECO:0000259" key="9">
    <source>
        <dbReference type="PROSITE" id="PS50011"/>
    </source>
</evidence>
<evidence type="ECO:0000313" key="11">
    <source>
        <dbReference type="Proteomes" id="UP000465785"/>
    </source>
</evidence>
<feature type="compositionally biased region" description="Polar residues" evidence="7">
    <location>
        <begin position="308"/>
        <end position="317"/>
    </location>
</feature>
<dbReference type="KEGG" id="mgau:MGALJ_60420"/>
<keyword evidence="5" id="KW-0418">Kinase</keyword>
<dbReference type="Gene3D" id="1.10.510.10">
    <property type="entry name" value="Transferase(Phosphotransferase) domain 1"/>
    <property type="match status" value="1"/>
</dbReference>
<dbReference type="AlphaFoldDB" id="A0A9W4B973"/>
<dbReference type="InterPro" id="IPR008271">
    <property type="entry name" value="Ser/Thr_kinase_AS"/>
</dbReference>
<evidence type="ECO:0000256" key="8">
    <source>
        <dbReference type="SAM" id="Phobius"/>
    </source>
</evidence>
<dbReference type="PROSITE" id="PS50011">
    <property type="entry name" value="PROTEIN_KINASE_DOM"/>
    <property type="match status" value="1"/>
</dbReference>
<dbReference type="PANTHER" id="PTHR43289:SF6">
    <property type="entry name" value="SERINE_THREONINE-PROTEIN KINASE NEKL-3"/>
    <property type="match status" value="1"/>
</dbReference>
<dbReference type="PANTHER" id="PTHR43289">
    <property type="entry name" value="MITOGEN-ACTIVATED PROTEIN KINASE KINASE KINASE 20-RELATED"/>
    <property type="match status" value="1"/>
</dbReference>
<dbReference type="GO" id="GO:0004674">
    <property type="term" value="F:protein serine/threonine kinase activity"/>
    <property type="evidence" value="ECO:0007669"/>
    <property type="project" value="UniProtKB-KW"/>
</dbReference>
<keyword evidence="8" id="KW-0472">Membrane</keyword>
<keyword evidence="8" id="KW-1133">Transmembrane helix</keyword>